<dbReference type="InterPro" id="IPR006016">
    <property type="entry name" value="UspA"/>
</dbReference>
<feature type="domain" description="UspA" evidence="2">
    <location>
        <begin position="3"/>
        <end position="145"/>
    </location>
</feature>
<dbReference type="Gene3D" id="3.40.50.620">
    <property type="entry name" value="HUPs"/>
    <property type="match status" value="1"/>
</dbReference>
<dbReference type="PRINTS" id="PR01438">
    <property type="entry name" value="UNVRSLSTRESS"/>
</dbReference>
<dbReference type="PANTHER" id="PTHR46268:SF6">
    <property type="entry name" value="UNIVERSAL STRESS PROTEIN UP12"/>
    <property type="match status" value="1"/>
</dbReference>
<comment type="caution">
    <text evidence="3">The sequence shown here is derived from an EMBL/GenBank/DDBJ whole genome shotgun (WGS) entry which is preliminary data.</text>
</comment>
<accession>A0ABD5P570</accession>
<evidence type="ECO:0000313" key="3">
    <source>
        <dbReference type="EMBL" id="MFC4249484.1"/>
    </source>
</evidence>
<name>A0ABD5P570_9EURY</name>
<protein>
    <submittedName>
        <fullName evidence="3">Universal stress protein</fullName>
    </submittedName>
</protein>
<proteinExistence type="inferred from homology"/>
<dbReference type="Pfam" id="PF00582">
    <property type="entry name" value="Usp"/>
    <property type="match status" value="1"/>
</dbReference>
<comment type="similarity">
    <text evidence="1">Belongs to the universal stress protein A family.</text>
</comment>
<evidence type="ECO:0000259" key="2">
    <source>
        <dbReference type="Pfam" id="PF00582"/>
    </source>
</evidence>
<dbReference type="PANTHER" id="PTHR46268">
    <property type="entry name" value="STRESS RESPONSE PROTEIN NHAX"/>
    <property type="match status" value="1"/>
</dbReference>
<reference evidence="3 4" key="1">
    <citation type="journal article" date="2014" name="Int. J. Syst. Evol. Microbiol.">
        <title>Complete genome sequence of Corynebacterium casei LMG S-19264T (=DSM 44701T), isolated from a smear-ripened cheese.</title>
        <authorList>
            <consortium name="US DOE Joint Genome Institute (JGI-PGF)"/>
            <person name="Walter F."/>
            <person name="Albersmeier A."/>
            <person name="Kalinowski J."/>
            <person name="Ruckert C."/>
        </authorList>
    </citation>
    <scope>NUCLEOTIDE SEQUENCE [LARGE SCALE GENOMIC DNA]</scope>
    <source>
        <strain evidence="3 4">IBRC-M 10912</strain>
    </source>
</reference>
<dbReference type="EMBL" id="JBHSDJ010000132">
    <property type="protein sequence ID" value="MFC4249484.1"/>
    <property type="molecule type" value="Genomic_DNA"/>
</dbReference>
<dbReference type="RefSeq" id="WP_246970963.1">
    <property type="nucleotide sequence ID" value="NZ_CP095397.1"/>
</dbReference>
<dbReference type="InterPro" id="IPR006015">
    <property type="entry name" value="Universal_stress_UspA"/>
</dbReference>
<evidence type="ECO:0000256" key="1">
    <source>
        <dbReference type="ARBA" id="ARBA00008791"/>
    </source>
</evidence>
<evidence type="ECO:0000313" key="4">
    <source>
        <dbReference type="Proteomes" id="UP001595821"/>
    </source>
</evidence>
<dbReference type="CDD" id="cd00293">
    <property type="entry name" value="USP-like"/>
    <property type="match status" value="1"/>
</dbReference>
<dbReference type="AlphaFoldDB" id="A0ABD5P570"/>
<organism evidence="3 4">
    <name type="scientific">Natribaculum luteum</name>
    <dbReference type="NCBI Taxonomy" id="1586232"/>
    <lineage>
        <taxon>Archaea</taxon>
        <taxon>Methanobacteriati</taxon>
        <taxon>Methanobacteriota</taxon>
        <taxon>Stenosarchaea group</taxon>
        <taxon>Halobacteria</taxon>
        <taxon>Halobacteriales</taxon>
        <taxon>Natrialbaceae</taxon>
        <taxon>Natribaculum</taxon>
    </lineage>
</organism>
<dbReference type="GeneID" id="71852130"/>
<dbReference type="Proteomes" id="UP001595821">
    <property type="component" value="Unassembled WGS sequence"/>
</dbReference>
<gene>
    <name evidence="3" type="ORF">ACFOZ7_21550</name>
</gene>
<dbReference type="InterPro" id="IPR014729">
    <property type="entry name" value="Rossmann-like_a/b/a_fold"/>
</dbReference>
<sequence>MYRVLLPIDADEARASAQAEAVLDLPRSADEVRVDVLYVYEEIDAPADEAGSSYIDEINANIEDLQGLPDTADLVTDLFADAGVESTIHDVAGDPASAILELAGEFDVDTIVLGARRRSPVGKVLFGSVTQAVILDSDRPVTVVPV</sequence>
<dbReference type="SUPFAM" id="SSF52402">
    <property type="entry name" value="Adenine nucleotide alpha hydrolases-like"/>
    <property type="match status" value="1"/>
</dbReference>